<reference evidence="3 4" key="1">
    <citation type="submission" date="2019-03" db="EMBL/GenBank/DDBJ databases">
        <authorList>
            <person name="Kim M.K.M."/>
        </authorList>
    </citation>
    <scope>NUCLEOTIDE SEQUENCE [LARGE SCALE GENOMIC DNA]</scope>
    <source>
        <strain evidence="3 4">18JY21-1</strain>
    </source>
</reference>
<dbReference type="OrthoDB" id="1821976at2"/>
<dbReference type="AlphaFoldDB" id="A0A4R4E936"/>
<feature type="compositionally biased region" description="Polar residues" evidence="1">
    <location>
        <begin position="264"/>
        <end position="277"/>
    </location>
</feature>
<dbReference type="InterPro" id="IPR036388">
    <property type="entry name" value="WH-like_DNA-bd_sf"/>
</dbReference>
<feature type="region of interest" description="Disordered" evidence="1">
    <location>
        <begin position="264"/>
        <end position="310"/>
    </location>
</feature>
<dbReference type="NCBIfam" id="TIGR01610">
    <property type="entry name" value="phage_O_Nterm"/>
    <property type="match status" value="1"/>
</dbReference>
<sequence>MANPQLEDGYTRIANEILDKFMQLRLSGSQKDIVLAVWRYTYGFKRKAHMMSVDFLSEATGLDARQVKRILKTLIDRKIINVVSEASGIRSRILEFNKNHNEWLEVVELTPLEGAEMTPVDDENQIASGGQMTTREGANQPPVVVVKQPPKKDKRNSKDNNTPSRNKKTYSEDDRYYQMAVYFHNKIMEHAALNNVEHLVINAPLQKWADEFRKIVDLDKRNTQELKSIIDWCTTDSFWSTNILSAKKLRTKYAELGIKMKRQQSQSNSRFDNNKSVLQEKMKEALHEQGGNDQNSFGDLFSLPECGDET</sequence>
<proteinExistence type="predicted"/>
<dbReference type="EMBL" id="SKFG01000014">
    <property type="protein sequence ID" value="TCZ76079.1"/>
    <property type="molecule type" value="Genomic_DNA"/>
</dbReference>
<gene>
    <name evidence="3" type="ORF">E0485_14630</name>
</gene>
<dbReference type="GO" id="GO:0006260">
    <property type="term" value="P:DNA replication"/>
    <property type="evidence" value="ECO:0007669"/>
    <property type="project" value="InterPro"/>
</dbReference>
<evidence type="ECO:0000313" key="4">
    <source>
        <dbReference type="Proteomes" id="UP000295418"/>
    </source>
</evidence>
<name>A0A4R4E936_9BACL</name>
<feature type="compositionally biased region" description="Basic and acidic residues" evidence="1">
    <location>
        <begin position="278"/>
        <end position="287"/>
    </location>
</feature>
<organism evidence="3 4">
    <name type="scientific">Paenibacillus albiflavus</name>
    <dbReference type="NCBI Taxonomy" id="2545760"/>
    <lineage>
        <taxon>Bacteria</taxon>
        <taxon>Bacillati</taxon>
        <taxon>Bacillota</taxon>
        <taxon>Bacilli</taxon>
        <taxon>Bacillales</taxon>
        <taxon>Paenibacillaceae</taxon>
        <taxon>Paenibacillus</taxon>
    </lineage>
</organism>
<dbReference type="RefSeq" id="WP_132418805.1">
    <property type="nucleotide sequence ID" value="NZ_SKFG01000014.1"/>
</dbReference>
<comment type="caution">
    <text evidence="3">The sequence shown here is derived from an EMBL/GenBank/DDBJ whole genome shotgun (WGS) entry which is preliminary data.</text>
</comment>
<dbReference type="InterPro" id="IPR006497">
    <property type="entry name" value="Phage_lambda_VrpO_N"/>
</dbReference>
<feature type="region of interest" description="Disordered" evidence="1">
    <location>
        <begin position="132"/>
        <end position="170"/>
    </location>
</feature>
<evidence type="ECO:0000259" key="2">
    <source>
        <dbReference type="Pfam" id="PF04492"/>
    </source>
</evidence>
<keyword evidence="4" id="KW-1185">Reference proteome</keyword>
<evidence type="ECO:0000313" key="3">
    <source>
        <dbReference type="EMBL" id="TCZ76079.1"/>
    </source>
</evidence>
<accession>A0A4R4E936</accession>
<dbReference type="Gene3D" id="1.10.10.10">
    <property type="entry name" value="Winged helix-like DNA-binding domain superfamily/Winged helix DNA-binding domain"/>
    <property type="match status" value="1"/>
</dbReference>
<feature type="domain" description="Bacteriophage lambda Replication protein O N-terminal" evidence="2">
    <location>
        <begin position="5"/>
        <end position="103"/>
    </location>
</feature>
<protein>
    <recommendedName>
        <fullName evidence="2">Bacteriophage lambda Replication protein O N-terminal domain-containing protein</fullName>
    </recommendedName>
</protein>
<dbReference type="Pfam" id="PF04492">
    <property type="entry name" value="Phage_rep_O"/>
    <property type="match status" value="1"/>
</dbReference>
<evidence type="ECO:0000256" key="1">
    <source>
        <dbReference type="SAM" id="MobiDB-lite"/>
    </source>
</evidence>
<dbReference type="Proteomes" id="UP000295418">
    <property type="component" value="Unassembled WGS sequence"/>
</dbReference>